<dbReference type="Pfam" id="PF00643">
    <property type="entry name" value="zf-B_box"/>
    <property type="match status" value="1"/>
</dbReference>
<accession>A0A9R1XL34</accession>
<feature type="compositionally biased region" description="Low complexity" evidence="5">
    <location>
        <begin position="185"/>
        <end position="198"/>
    </location>
</feature>
<feature type="region of interest" description="Disordered" evidence="5">
    <location>
        <begin position="163"/>
        <end position="209"/>
    </location>
</feature>
<evidence type="ECO:0000256" key="1">
    <source>
        <dbReference type="ARBA" id="ARBA00022723"/>
    </source>
</evidence>
<keyword evidence="3" id="KW-0862">Zinc</keyword>
<evidence type="ECO:0000313" key="8">
    <source>
        <dbReference type="Proteomes" id="UP000235145"/>
    </source>
</evidence>
<dbReference type="AlphaFoldDB" id="A0A9R1XL34"/>
<dbReference type="PROSITE" id="PS50119">
    <property type="entry name" value="ZF_BBOX"/>
    <property type="match status" value="1"/>
</dbReference>
<dbReference type="Proteomes" id="UP000235145">
    <property type="component" value="Unassembled WGS sequence"/>
</dbReference>
<dbReference type="GO" id="GO:0008270">
    <property type="term" value="F:zinc ion binding"/>
    <property type="evidence" value="ECO:0007669"/>
    <property type="project" value="UniProtKB-KW"/>
</dbReference>
<dbReference type="InterPro" id="IPR000315">
    <property type="entry name" value="Znf_B-box"/>
</dbReference>
<dbReference type="OrthoDB" id="153872at2759"/>
<sequence length="226" mass="24696">MKRCELCKSFATIYCESDQASLCWRCDAKVHSANFLVAKHSRCLLCHSCQSPTRWSASGEKLAPATVSICDRCVVDDDGTGTDADDDYDGDEDETDLDDKEIRDVNQMVAWSSTPPPSASSSSGSEEYFRVADRGVSMKRQRQNVADLSFEVDLNCSLRQIKHQKRSSTVTQPAIGGDEAARIHSLPSRSESSVSIISGDNESATAVEKSEATRAVGFDLNSSPWL</sequence>
<keyword evidence="2 4" id="KW-0863">Zinc-finger</keyword>
<comment type="caution">
    <text evidence="7">The sequence shown here is derived from an EMBL/GenBank/DDBJ whole genome shotgun (WGS) entry which is preliminary data.</text>
</comment>
<dbReference type="CDD" id="cd19821">
    <property type="entry name" value="Bbox1_BBX-like"/>
    <property type="match status" value="1"/>
</dbReference>
<reference evidence="7 8" key="1">
    <citation type="journal article" date="2017" name="Nat. Commun.">
        <title>Genome assembly with in vitro proximity ligation data and whole-genome triplication in lettuce.</title>
        <authorList>
            <person name="Reyes-Chin-Wo S."/>
            <person name="Wang Z."/>
            <person name="Yang X."/>
            <person name="Kozik A."/>
            <person name="Arikit S."/>
            <person name="Song C."/>
            <person name="Xia L."/>
            <person name="Froenicke L."/>
            <person name="Lavelle D.O."/>
            <person name="Truco M.J."/>
            <person name="Xia R."/>
            <person name="Zhu S."/>
            <person name="Xu C."/>
            <person name="Xu H."/>
            <person name="Xu X."/>
            <person name="Cox K."/>
            <person name="Korf I."/>
            <person name="Meyers B.C."/>
            <person name="Michelmore R.W."/>
        </authorList>
    </citation>
    <scope>NUCLEOTIDE SEQUENCE [LARGE SCALE GENOMIC DNA]</scope>
    <source>
        <strain evidence="8">cv. Salinas</strain>
        <tissue evidence="7">Seedlings</tissue>
    </source>
</reference>
<keyword evidence="1" id="KW-0479">Metal-binding</keyword>
<gene>
    <name evidence="7" type="ORF">LSAT_V11C400184280</name>
</gene>
<feature type="compositionally biased region" description="Acidic residues" evidence="5">
    <location>
        <begin position="81"/>
        <end position="99"/>
    </location>
</feature>
<name>A0A9R1XL34_LACSA</name>
<dbReference type="Gramene" id="rna-gnl|WGS:NBSK|LSAT_4X69761_mrna">
    <property type="protein sequence ID" value="cds-PLY93096.1"/>
    <property type="gene ID" value="gene-LSAT_4X69761"/>
</dbReference>
<protein>
    <recommendedName>
        <fullName evidence="6">B box-type domain-containing protein</fullName>
    </recommendedName>
</protein>
<dbReference type="InterPro" id="IPR049808">
    <property type="entry name" value="CONSTANS-like_Bbox1"/>
</dbReference>
<evidence type="ECO:0000259" key="6">
    <source>
        <dbReference type="PROSITE" id="PS50119"/>
    </source>
</evidence>
<evidence type="ECO:0000256" key="4">
    <source>
        <dbReference type="PROSITE-ProRule" id="PRU00024"/>
    </source>
</evidence>
<dbReference type="PANTHER" id="PTHR31717:SF60">
    <property type="entry name" value="B-BOX TYPE ZINC FINGER FAMILY PROTEIN"/>
    <property type="match status" value="1"/>
</dbReference>
<keyword evidence="8" id="KW-1185">Reference proteome</keyword>
<dbReference type="EMBL" id="NBSK02000004">
    <property type="protein sequence ID" value="KAJ0213784.1"/>
    <property type="molecule type" value="Genomic_DNA"/>
</dbReference>
<feature type="region of interest" description="Disordered" evidence="5">
    <location>
        <begin position="81"/>
        <end position="101"/>
    </location>
</feature>
<feature type="domain" description="B box-type" evidence="6">
    <location>
        <begin position="1"/>
        <end position="45"/>
    </location>
</feature>
<evidence type="ECO:0000256" key="2">
    <source>
        <dbReference type="ARBA" id="ARBA00022771"/>
    </source>
</evidence>
<evidence type="ECO:0000256" key="3">
    <source>
        <dbReference type="ARBA" id="ARBA00022833"/>
    </source>
</evidence>
<proteinExistence type="predicted"/>
<dbReference type="SMART" id="SM00336">
    <property type="entry name" value="BBOX"/>
    <property type="match status" value="1"/>
</dbReference>
<evidence type="ECO:0000256" key="5">
    <source>
        <dbReference type="SAM" id="MobiDB-lite"/>
    </source>
</evidence>
<organism evidence="7 8">
    <name type="scientific">Lactuca sativa</name>
    <name type="common">Garden lettuce</name>
    <dbReference type="NCBI Taxonomy" id="4236"/>
    <lineage>
        <taxon>Eukaryota</taxon>
        <taxon>Viridiplantae</taxon>
        <taxon>Streptophyta</taxon>
        <taxon>Embryophyta</taxon>
        <taxon>Tracheophyta</taxon>
        <taxon>Spermatophyta</taxon>
        <taxon>Magnoliopsida</taxon>
        <taxon>eudicotyledons</taxon>
        <taxon>Gunneridae</taxon>
        <taxon>Pentapetalae</taxon>
        <taxon>asterids</taxon>
        <taxon>campanulids</taxon>
        <taxon>Asterales</taxon>
        <taxon>Asteraceae</taxon>
        <taxon>Cichorioideae</taxon>
        <taxon>Cichorieae</taxon>
        <taxon>Lactucinae</taxon>
        <taxon>Lactuca</taxon>
    </lineage>
</organism>
<dbReference type="PANTHER" id="PTHR31717">
    <property type="entry name" value="ZINC FINGER PROTEIN CONSTANS-LIKE 10"/>
    <property type="match status" value="1"/>
</dbReference>
<evidence type="ECO:0000313" key="7">
    <source>
        <dbReference type="EMBL" id="KAJ0213784.1"/>
    </source>
</evidence>